<dbReference type="Proteomes" id="UP000800093">
    <property type="component" value="Unassembled WGS sequence"/>
</dbReference>
<sequence>MPLRPLISVSSLRIATMTSLPRAISTTPRLLIKEDEDRSPEQIEKKKEDQLKAQERGEGHWHEELASQAESKVAADRENVRDHESRMSKLQEQTKKKGEKGELE</sequence>
<evidence type="ECO:0000313" key="3">
    <source>
        <dbReference type="Proteomes" id="UP000800093"/>
    </source>
</evidence>
<dbReference type="OrthoDB" id="529205at2759"/>
<dbReference type="AlphaFoldDB" id="A0A9P4NAH8"/>
<evidence type="ECO:0000256" key="1">
    <source>
        <dbReference type="SAM" id="MobiDB-lite"/>
    </source>
</evidence>
<evidence type="ECO:0008006" key="4">
    <source>
        <dbReference type="Google" id="ProtNLM"/>
    </source>
</evidence>
<feature type="compositionally biased region" description="Basic and acidic residues" evidence="1">
    <location>
        <begin position="73"/>
        <end position="104"/>
    </location>
</feature>
<accession>A0A9P4NAH8</accession>
<comment type="caution">
    <text evidence="2">The sequence shown here is derived from an EMBL/GenBank/DDBJ whole genome shotgun (WGS) entry which is preliminary data.</text>
</comment>
<feature type="compositionally biased region" description="Basic and acidic residues" evidence="1">
    <location>
        <begin position="31"/>
        <end position="65"/>
    </location>
</feature>
<name>A0A9P4NAH8_9PLEO</name>
<feature type="region of interest" description="Disordered" evidence="1">
    <location>
        <begin position="19"/>
        <end position="104"/>
    </location>
</feature>
<organism evidence="2 3">
    <name type="scientific">Lojkania enalia</name>
    <dbReference type="NCBI Taxonomy" id="147567"/>
    <lineage>
        <taxon>Eukaryota</taxon>
        <taxon>Fungi</taxon>
        <taxon>Dikarya</taxon>
        <taxon>Ascomycota</taxon>
        <taxon>Pezizomycotina</taxon>
        <taxon>Dothideomycetes</taxon>
        <taxon>Pleosporomycetidae</taxon>
        <taxon>Pleosporales</taxon>
        <taxon>Pleosporales incertae sedis</taxon>
        <taxon>Lojkania</taxon>
    </lineage>
</organism>
<gene>
    <name evidence="2" type="ORF">CC78DRAFT_574500</name>
</gene>
<reference evidence="3" key="1">
    <citation type="journal article" date="2020" name="Stud. Mycol.">
        <title>101 Dothideomycetes genomes: A test case for predicting lifestyles and emergence of pathogens.</title>
        <authorList>
            <person name="Haridas S."/>
            <person name="Albert R."/>
            <person name="Binder M."/>
            <person name="Bloem J."/>
            <person name="LaButti K."/>
            <person name="Salamov A."/>
            <person name="Andreopoulos B."/>
            <person name="Baker S."/>
            <person name="Barry K."/>
            <person name="Bills G."/>
            <person name="Bluhm B."/>
            <person name="Cannon C."/>
            <person name="Castanera R."/>
            <person name="Culley D."/>
            <person name="Daum C."/>
            <person name="Ezra D."/>
            <person name="Gonzalez J."/>
            <person name="Henrissat B."/>
            <person name="Kuo A."/>
            <person name="Liang C."/>
            <person name="Lipzen A."/>
            <person name="Lutzoni F."/>
            <person name="Magnuson J."/>
            <person name="Mondo S."/>
            <person name="Nolan M."/>
            <person name="Ohm R."/>
            <person name="Pangilinan J."/>
            <person name="Park H.-J."/>
            <person name="Ramirez L."/>
            <person name="Alfaro M."/>
            <person name="Sun H."/>
            <person name="Tritt A."/>
            <person name="Yoshinaga Y."/>
            <person name="Zwiers L.-H."/>
            <person name="Turgeon B."/>
            <person name="Goodwin S."/>
            <person name="Spatafora J."/>
            <person name="Crous P."/>
            <person name="Grigoriev I."/>
        </authorList>
    </citation>
    <scope>NUCLEOTIDE SEQUENCE [LARGE SCALE GENOMIC DNA]</scope>
    <source>
        <strain evidence="3">CBS 304.66</strain>
    </source>
</reference>
<keyword evidence="3" id="KW-1185">Reference proteome</keyword>
<feature type="compositionally biased region" description="Polar residues" evidence="1">
    <location>
        <begin position="19"/>
        <end position="28"/>
    </location>
</feature>
<proteinExistence type="predicted"/>
<protein>
    <recommendedName>
        <fullName evidence="4">Mitochondrial ATPase inhibitor</fullName>
    </recommendedName>
</protein>
<dbReference type="EMBL" id="ML986581">
    <property type="protein sequence ID" value="KAF2269637.1"/>
    <property type="molecule type" value="Genomic_DNA"/>
</dbReference>
<evidence type="ECO:0000313" key="2">
    <source>
        <dbReference type="EMBL" id="KAF2269637.1"/>
    </source>
</evidence>